<organism evidence="2">
    <name type="scientific">Noctiluca scintillans</name>
    <name type="common">Sea sparkle</name>
    <name type="synonym">Red tide dinoflagellate</name>
    <dbReference type="NCBI Taxonomy" id="2966"/>
    <lineage>
        <taxon>Eukaryota</taxon>
        <taxon>Sar</taxon>
        <taxon>Alveolata</taxon>
        <taxon>Dinophyceae</taxon>
        <taxon>Noctilucales</taxon>
        <taxon>Noctilucaceae</taxon>
        <taxon>Noctiluca</taxon>
    </lineage>
</organism>
<proteinExistence type="predicted"/>
<feature type="compositionally biased region" description="Basic and acidic residues" evidence="1">
    <location>
        <begin position="59"/>
        <end position="72"/>
    </location>
</feature>
<gene>
    <name evidence="2" type="ORF">NSCI0253_LOCUS45483</name>
</gene>
<reference evidence="2" key="1">
    <citation type="submission" date="2021-01" db="EMBL/GenBank/DDBJ databases">
        <authorList>
            <person name="Corre E."/>
            <person name="Pelletier E."/>
            <person name="Niang G."/>
            <person name="Scheremetjew M."/>
            <person name="Finn R."/>
            <person name="Kale V."/>
            <person name="Holt S."/>
            <person name="Cochrane G."/>
            <person name="Meng A."/>
            <person name="Brown T."/>
            <person name="Cohen L."/>
        </authorList>
    </citation>
    <scope>NUCLEOTIDE SEQUENCE</scope>
</reference>
<dbReference type="EMBL" id="HBFQ01064168">
    <property type="protein sequence ID" value="CAD8871126.1"/>
    <property type="molecule type" value="Transcribed_RNA"/>
</dbReference>
<accession>A0A7S1B0D3</accession>
<evidence type="ECO:0000313" key="2">
    <source>
        <dbReference type="EMBL" id="CAD8871126.1"/>
    </source>
</evidence>
<protein>
    <recommendedName>
        <fullName evidence="3">START domain-containing protein</fullName>
    </recommendedName>
</protein>
<name>A0A7S1B0D3_NOCSC</name>
<evidence type="ECO:0008006" key="3">
    <source>
        <dbReference type="Google" id="ProtNLM"/>
    </source>
</evidence>
<dbReference type="AlphaFoldDB" id="A0A7S1B0D3"/>
<sequence length="405" mass="45371">MSTEPLCALKVGSLACFCVCNDGQENREPELQLENGGTPLQSLPPHRQDVQDLSSWPTRPDDPISRTRETSHQEVQLYEVPSKRDLELGVSQMSMERTSPELQDRVMSSLRQGRVLEASRALQALEQGTDVERVCGEGVVERIRRVRAYFDQSQRLVNSLADDNGWMTEKNEHGTCSCKLDSGVLSVKMSFELDDCDMVKAFAAWLELDVHCGFERTVPSAGDAEVVVALAGAHNPMDATWGVLSHEKNLASKEDNIWQMSAIDALDEPGTNALWVCMYTPPPPSTAKLREVTERQVQPGRTRVKSGMGVYLFTPLHRGTTNGFRVEMIMESELPSAAYRIMSWAPEFLFKRVLRHRLLTLPGAMRRGTAKCAELEARMCEGKRPELYGHIRRHITESQEQGGAR</sequence>
<feature type="region of interest" description="Disordered" evidence="1">
    <location>
        <begin position="29"/>
        <end position="73"/>
    </location>
</feature>
<evidence type="ECO:0000256" key="1">
    <source>
        <dbReference type="SAM" id="MobiDB-lite"/>
    </source>
</evidence>